<keyword evidence="3" id="KW-1185">Reference proteome</keyword>
<dbReference type="InterPro" id="IPR000182">
    <property type="entry name" value="GNAT_dom"/>
</dbReference>
<reference evidence="3" key="1">
    <citation type="journal article" date="2014" name="Genome Announc.">
        <title>Genome sequence and annotation of Acremonium chrysogenum, producer of the beta-lactam antibiotic cephalosporin C.</title>
        <authorList>
            <person name="Terfehr D."/>
            <person name="Dahlmann T.A."/>
            <person name="Specht T."/>
            <person name="Zadra I."/>
            <person name="Kuernsteiner H."/>
            <person name="Kueck U."/>
        </authorList>
    </citation>
    <scope>NUCLEOTIDE SEQUENCE [LARGE SCALE GENOMIC DNA]</scope>
    <source>
        <strain evidence="3">ATCC 11550 / CBS 779.69 / DSM 880 / IAM 14645 / JCM 23072 / IMI 49137</strain>
    </source>
</reference>
<proteinExistence type="predicted"/>
<gene>
    <name evidence="2" type="ORF">ACRE_036670</name>
</gene>
<dbReference type="Pfam" id="PF00583">
    <property type="entry name" value="Acetyltransf_1"/>
    <property type="match status" value="1"/>
</dbReference>
<dbReference type="InterPro" id="IPR016181">
    <property type="entry name" value="Acyl_CoA_acyltransferase"/>
</dbReference>
<dbReference type="CDD" id="cd04301">
    <property type="entry name" value="NAT_SF"/>
    <property type="match status" value="1"/>
</dbReference>
<accession>A0A086T831</accession>
<organism evidence="2 3">
    <name type="scientific">Hapsidospora chrysogenum (strain ATCC 11550 / CBS 779.69 / DSM 880 / IAM 14645 / JCM 23072 / IMI 49137)</name>
    <name type="common">Acremonium chrysogenum</name>
    <dbReference type="NCBI Taxonomy" id="857340"/>
    <lineage>
        <taxon>Eukaryota</taxon>
        <taxon>Fungi</taxon>
        <taxon>Dikarya</taxon>
        <taxon>Ascomycota</taxon>
        <taxon>Pezizomycotina</taxon>
        <taxon>Sordariomycetes</taxon>
        <taxon>Hypocreomycetidae</taxon>
        <taxon>Hypocreales</taxon>
        <taxon>Bionectriaceae</taxon>
        <taxon>Hapsidospora</taxon>
    </lineage>
</organism>
<sequence length="187" mass="20731">MGDPPGSSISIRQATTPDQLAAVAACFRAYVEWLGEDISFQNYESELQSLPGKYAEPAGALLLATDDDSSEAGLNVLGCIALRPIDVPADYYREDDDGGGQQRRRRRYAELKRLFVYPEARGRRVARVLIREAIGRAREQGYDEVVLDTLGRMTAAVSLYKSEGFQEVGAYYHNPLNGVVYMGMSLR</sequence>
<keyword evidence="2" id="KW-0808">Transferase</keyword>
<dbReference type="InterPro" id="IPR052777">
    <property type="entry name" value="Acetyltransferase_Enz"/>
</dbReference>
<dbReference type="Gene3D" id="3.40.630.30">
    <property type="match status" value="1"/>
</dbReference>
<dbReference type="HOGENOM" id="CLU_013985_11_0_1"/>
<dbReference type="Proteomes" id="UP000029964">
    <property type="component" value="Unassembled WGS sequence"/>
</dbReference>
<dbReference type="OrthoDB" id="41532at2759"/>
<dbReference type="PROSITE" id="PS51186">
    <property type="entry name" value="GNAT"/>
    <property type="match status" value="1"/>
</dbReference>
<dbReference type="SUPFAM" id="SSF55729">
    <property type="entry name" value="Acyl-CoA N-acyltransferases (Nat)"/>
    <property type="match status" value="1"/>
</dbReference>
<dbReference type="PANTHER" id="PTHR43305">
    <property type="entry name" value="FAMILY N-ACETYLTRANSFERASE, PUTATIVE (AFU_ORTHOLOGUE AFUA_2G01380)-RELATED"/>
    <property type="match status" value="1"/>
</dbReference>
<dbReference type="EMBL" id="JPKY01000031">
    <property type="protein sequence ID" value="KFH45513.1"/>
    <property type="molecule type" value="Genomic_DNA"/>
</dbReference>
<evidence type="ECO:0000259" key="1">
    <source>
        <dbReference type="PROSITE" id="PS51186"/>
    </source>
</evidence>
<protein>
    <submittedName>
        <fullName evidence="2">Putative N-acetyltransferase-like protein</fullName>
    </submittedName>
</protein>
<dbReference type="PANTHER" id="PTHR43305:SF1">
    <property type="entry name" value="FAMILY N-ACETYLTRANSFERASE, PUTATIVE (AFU_ORTHOLOGUE AFUA_2G01380)-RELATED"/>
    <property type="match status" value="1"/>
</dbReference>
<dbReference type="STRING" id="857340.A0A086T831"/>
<feature type="domain" description="N-acetyltransferase" evidence="1">
    <location>
        <begin position="9"/>
        <end position="187"/>
    </location>
</feature>
<dbReference type="AlphaFoldDB" id="A0A086T831"/>
<dbReference type="GO" id="GO:0016747">
    <property type="term" value="F:acyltransferase activity, transferring groups other than amino-acyl groups"/>
    <property type="evidence" value="ECO:0007669"/>
    <property type="project" value="InterPro"/>
</dbReference>
<comment type="caution">
    <text evidence="2">The sequence shown here is derived from an EMBL/GenBank/DDBJ whole genome shotgun (WGS) entry which is preliminary data.</text>
</comment>
<evidence type="ECO:0000313" key="3">
    <source>
        <dbReference type="Proteomes" id="UP000029964"/>
    </source>
</evidence>
<name>A0A086T831_HAPC1</name>
<evidence type="ECO:0000313" key="2">
    <source>
        <dbReference type="EMBL" id="KFH45513.1"/>
    </source>
</evidence>